<feature type="transmembrane region" description="Helical" evidence="1">
    <location>
        <begin position="15"/>
        <end position="33"/>
    </location>
</feature>
<accession>A0A979G8N8</accession>
<keyword evidence="1" id="KW-0812">Transmembrane</keyword>
<dbReference type="EMBL" id="CP001699">
    <property type="protein sequence ID" value="ACU62742.1"/>
    <property type="molecule type" value="Genomic_DNA"/>
</dbReference>
<name>A0A979G8N8_CHIPD</name>
<reference evidence="2 3" key="2">
    <citation type="journal article" date="2010" name="Stand. Genomic Sci.">
        <title>Complete genome sequence of Chitinophaga pinensis type strain (UQM 2034).</title>
        <authorList>
            <person name="Glavina Del Rio T."/>
            <person name="Abt B."/>
            <person name="Spring S."/>
            <person name="Lapidus A."/>
            <person name="Nolan M."/>
            <person name="Tice H."/>
            <person name="Copeland A."/>
            <person name="Cheng J.F."/>
            <person name="Chen F."/>
            <person name="Bruce D."/>
            <person name="Goodwin L."/>
            <person name="Pitluck S."/>
            <person name="Ivanova N."/>
            <person name="Mavromatis K."/>
            <person name="Mikhailova N."/>
            <person name="Pati A."/>
            <person name="Chen A."/>
            <person name="Palaniappan K."/>
            <person name="Land M."/>
            <person name="Hauser L."/>
            <person name="Chang Y.J."/>
            <person name="Jeffries C.D."/>
            <person name="Chain P."/>
            <person name="Saunders E."/>
            <person name="Detter J.C."/>
            <person name="Brettin T."/>
            <person name="Rohde M."/>
            <person name="Goker M."/>
            <person name="Bristow J."/>
            <person name="Eisen J.A."/>
            <person name="Markowitz V."/>
            <person name="Hugenholtz P."/>
            <person name="Kyrpides N.C."/>
            <person name="Klenk H.P."/>
            <person name="Lucas S."/>
        </authorList>
    </citation>
    <scope>NUCLEOTIDE SEQUENCE [LARGE SCALE GENOMIC DNA]</scope>
    <source>
        <strain evidence="3">ATCC 43595 / DSM 2588 / LMG 13176 / NBRC 15968 / NCIMB 11800 / UQM 2034</strain>
    </source>
</reference>
<evidence type="ECO:0000313" key="3">
    <source>
        <dbReference type="Proteomes" id="UP000002215"/>
    </source>
</evidence>
<dbReference type="Proteomes" id="UP000002215">
    <property type="component" value="Chromosome"/>
</dbReference>
<evidence type="ECO:0000313" key="2">
    <source>
        <dbReference type="EMBL" id="ACU62742.1"/>
    </source>
</evidence>
<proteinExistence type="predicted"/>
<organism evidence="2 3">
    <name type="scientific">Chitinophaga pinensis (strain ATCC 43595 / DSM 2588 / LMG 13176 / NBRC 15968 / NCIMB 11800 / UQM 2034)</name>
    <dbReference type="NCBI Taxonomy" id="485918"/>
    <lineage>
        <taxon>Bacteria</taxon>
        <taxon>Pseudomonadati</taxon>
        <taxon>Bacteroidota</taxon>
        <taxon>Chitinophagia</taxon>
        <taxon>Chitinophagales</taxon>
        <taxon>Chitinophagaceae</taxon>
        <taxon>Chitinophaga</taxon>
    </lineage>
</organism>
<gene>
    <name evidence="2" type="ordered locus">Cpin_5311</name>
</gene>
<dbReference type="KEGG" id="cpi:Cpin_5311"/>
<keyword evidence="1" id="KW-0472">Membrane</keyword>
<protein>
    <submittedName>
        <fullName evidence="2">Uncharacterized protein</fullName>
    </submittedName>
</protein>
<dbReference type="AlphaFoldDB" id="A0A979G8N8"/>
<evidence type="ECO:0000256" key="1">
    <source>
        <dbReference type="SAM" id="Phobius"/>
    </source>
</evidence>
<sequence length="52" mass="5944">MKLDKVTRNKITRDALISIFLFALPVLLMLLSFKISGQRPWKQQAATAKVSR</sequence>
<dbReference type="RefSeq" id="WP_012792910.1">
    <property type="nucleotide sequence ID" value="NC_013132.1"/>
</dbReference>
<reference evidence="3" key="1">
    <citation type="submission" date="2009-08" db="EMBL/GenBank/DDBJ databases">
        <title>The complete genome of Chitinophaga pinensis DSM 2588.</title>
        <authorList>
            <consortium name="US DOE Joint Genome Institute (JGI-PGF)"/>
            <person name="Lucas S."/>
            <person name="Copeland A."/>
            <person name="Lapidus A."/>
            <person name="Glavina del Rio T."/>
            <person name="Dalin E."/>
            <person name="Tice H."/>
            <person name="Bruce D."/>
            <person name="Goodwin L."/>
            <person name="Pitluck S."/>
            <person name="Kyrpides N."/>
            <person name="Mavromatis K."/>
            <person name="Ivanova N."/>
            <person name="Mikhailova N."/>
            <person name="Sims D."/>
            <person name="Meinche L."/>
            <person name="Brettin T."/>
            <person name="Detter J.C."/>
            <person name="Han C."/>
            <person name="Larimer F."/>
            <person name="Land M."/>
            <person name="Hauser L."/>
            <person name="Markowitz V."/>
            <person name="Cheng J.-F."/>
            <person name="Hugenholtz P."/>
            <person name="Woyke T."/>
            <person name="Wu D."/>
            <person name="Spring S."/>
            <person name="Klenk H.-P."/>
            <person name="Eisen J.A."/>
        </authorList>
    </citation>
    <scope>NUCLEOTIDE SEQUENCE [LARGE SCALE GENOMIC DNA]</scope>
    <source>
        <strain evidence="3">ATCC 43595 / DSM 2588 / LMG 13176 / NBRC 15968 / NCIMB 11800 / UQM 2034</strain>
    </source>
</reference>
<keyword evidence="1" id="KW-1133">Transmembrane helix</keyword>